<reference evidence="3 4" key="1">
    <citation type="submission" date="2017-12" db="EMBL/GenBank/DDBJ databases">
        <title>Phylogenetic diversity of female urinary microbiome.</title>
        <authorList>
            <person name="Thomas-White K."/>
            <person name="Wolfe A.J."/>
        </authorList>
    </citation>
    <scope>NUCLEOTIDE SEQUENCE [LARGE SCALE GENOMIC DNA]</scope>
    <source>
        <strain evidence="3 4">UMB0319</strain>
    </source>
</reference>
<evidence type="ECO:0000256" key="1">
    <source>
        <dbReference type="SAM" id="MobiDB-lite"/>
    </source>
</evidence>
<keyword evidence="2" id="KW-0472">Membrane</keyword>
<accession>A0A2I1KUT3</accession>
<dbReference type="InterPro" id="IPR021403">
    <property type="entry name" value="DUF3043"/>
</dbReference>
<dbReference type="GeneID" id="81707358"/>
<sequence length="202" mass="23196">MSLFKKEKAAEPAPEAESTKPGGKGRPTPKRKDAQARGVHPVVPTDRKAAKREARAKQDEAWERQRRAMVTGDDRYLPVRDKGPIKRYIRDYVDARFSVGELFLPSTIILLLVVIGFQAVSRSAQAAVGTFYLMLFIYGLFLIAIVDAVICWRLVRKRLIAKFGEARVKEQGVIFWYVFSRCFNLRRWRQPVPQVGRREYPS</sequence>
<dbReference type="EMBL" id="PKHA01000001">
    <property type="protein sequence ID" value="PKY99368.1"/>
    <property type="molecule type" value="Genomic_DNA"/>
</dbReference>
<feature type="transmembrane region" description="Helical" evidence="2">
    <location>
        <begin position="131"/>
        <end position="155"/>
    </location>
</feature>
<evidence type="ECO:0000256" key="2">
    <source>
        <dbReference type="SAM" id="Phobius"/>
    </source>
</evidence>
<keyword evidence="2" id="KW-1133">Transmembrane helix</keyword>
<dbReference type="RefSeq" id="WP_101637751.1">
    <property type="nucleotide sequence ID" value="NZ_JAHAIH010000013.1"/>
</dbReference>
<gene>
    <name evidence="3" type="ORF">CYJ26_00150</name>
</gene>
<feature type="region of interest" description="Disordered" evidence="1">
    <location>
        <begin position="1"/>
        <end position="64"/>
    </location>
</feature>
<proteinExistence type="predicted"/>
<comment type="caution">
    <text evidence="3">The sequence shown here is derived from an EMBL/GenBank/DDBJ whole genome shotgun (WGS) entry which is preliminary data.</text>
</comment>
<evidence type="ECO:0000313" key="4">
    <source>
        <dbReference type="Proteomes" id="UP000234778"/>
    </source>
</evidence>
<organism evidence="3 4">
    <name type="scientific">Actinomyces urogenitalis</name>
    <dbReference type="NCBI Taxonomy" id="103621"/>
    <lineage>
        <taxon>Bacteria</taxon>
        <taxon>Bacillati</taxon>
        <taxon>Actinomycetota</taxon>
        <taxon>Actinomycetes</taxon>
        <taxon>Actinomycetales</taxon>
        <taxon>Actinomycetaceae</taxon>
        <taxon>Actinomyces</taxon>
    </lineage>
</organism>
<feature type="compositionally biased region" description="Basic and acidic residues" evidence="1">
    <location>
        <begin position="45"/>
        <end position="64"/>
    </location>
</feature>
<keyword evidence="2" id="KW-0812">Transmembrane</keyword>
<evidence type="ECO:0000313" key="3">
    <source>
        <dbReference type="EMBL" id="PKY99368.1"/>
    </source>
</evidence>
<dbReference type="Pfam" id="PF11241">
    <property type="entry name" value="DUF3043"/>
    <property type="match status" value="1"/>
</dbReference>
<feature type="transmembrane region" description="Helical" evidence="2">
    <location>
        <begin position="97"/>
        <end position="119"/>
    </location>
</feature>
<dbReference type="AlphaFoldDB" id="A0A2I1KUT3"/>
<protein>
    <submittedName>
        <fullName evidence="3">DUF3043 domain-containing protein</fullName>
    </submittedName>
</protein>
<feature type="compositionally biased region" description="Basic and acidic residues" evidence="1">
    <location>
        <begin position="1"/>
        <end position="10"/>
    </location>
</feature>
<name>A0A2I1KUT3_9ACTO</name>
<dbReference type="Proteomes" id="UP000234778">
    <property type="component" value="Unassembled WGS sequence"/>
</dbReference>